<dbReference type="PANTHER" id="PTHR46246:SF1">
    <property type="entry name" value="GUANOSINE-3',5'-BIS(DIPHOSPHATE) 3'-PYROPHOSPHOHYDROLASE MESH1"/>
    <property type="match status" value="1"/>
</dbReference>
<dbReference type="Gene3D" id="1.10.3210.10">
    <property type="entry name" value="Hypothetical protein af1432"/>
    <property type="match status" value="1"/>
</dbReference>
<dbReference type="SUPFAM" id="SSF109604">
    <property type="entry name" value="HD-domain/PDEase-like"/>
    <property type="match status" value="1"/>
</dbReference>
<sequence length="241" mass="27041">MDATAPAYLMTMPLHAITEVLGEQGLRDRFALEIERLPEADRAVLGEALELAARLHAEQRRVREPYLNHLLRVTIRIIHYYRITDRDVLVAALLHDSVEDQPWGIVGQTHRSGPPPREQALAALAERFSPRVASLVAAVTNPEYDLDRDKDEQYRAHVVESLDVDPWARVIKVSDFTDNGVGVIHTIGPKVRRAATKYSPLVPALRELVARADTPLIGEVKAHIFAQFDLAEKRFAAILDN</sequence>
<protein>
    <recommendedName>
        <fullName evidence="3">HD domain-containing protein</fullName>
    </recommendedName>
</protein>
<dbReference type="Pfam" id="PF13328">
    <property type="entry name" value="HD_4"/>
    <property type="match status" value="1"/>
</dbReference>
<dbReference type="AlphaFoldDB" id="A0A8J3JQG5"/>
<reference evidence="1 2" key="1">
    <citation type="submission" date="2021-01" db="EMBL/GenBank/DDBJ databases">
        <title>Whole genome shotgun sequence of Catellatospora bangladeshensis NBRC 107357.</title>
        <authorList>
            <person name="Komaki H."/>
            <person name="Tamura T."/>
        </authorList>
    </citation>
    <scope>NUCLEOTIDE SEQUENCE [LARGE SCALE GENOMIC DNA]</scope>
    <source>
        <strain evidence="1 2">NBRC 107357</strain>
    </source>
</reference>
<evidence type="ECO:0000313" key="1">
    <source>
        <dbReference type="EMBL" id="GIF85051.1"/>
    </source>
</evidence>
<dbReference type="EMBL" id="BONF01000043">
    <property type="protein sequence ID" value="GIF85051.1"/>
    <property type="molecule type" value="Genomic_DNA"/>
</dbReference>
<dbReference type="Proteomes" id="UP000601223">
    <property type="component" value="Unassembled WGS sequence"/>
</dbReference>
<keyword evidence="2" id="KW-1185">Reference proteome</keyword>
<accession>A0A8J3JQG5</accession>
<dbReference type="GO" id="GO:0008893">
    <property type="term" value="F:guanosine-3',5'-bis(diphosphate) 3'-diphosphatase activity"/>
    <property type="evidence" value="ECO:0007669"/>
    <property type="project" value="TreeGrafter"/>
</dbReference>
<proteinExistence type="predicted"/>
<comment type="caution">
    <text evidence="1">The sequence shown here is derived from an EMBL/GenBank/DDBJ whole genome shotgun (WGS) entry which is preliminary data.</text>
</comment>
<organism evidence="1 2">
    <name type="scientific">Catellatospora bangladeshensis</name>
    <dbReference type="NCBI Taxonomy" id="310355"/>
    <lineage>
        <taxon>Bacteria</taxon>
        <taxon>Bacillati</taxon>
        <taxon>Actinomycetota</taxon>
        <taxon>Actinomycetes</taxon>
        <taxon>Micromonosporales</taxon>
        <taxon>Micromonosporaceae</taxon>
        <taxon>Catellatospora</taxon>
    </lineage>
</organism>
<dbReference type="InterPro" id="IPR052194">
    <property type="entry name" value="MESH1"/>
</dbReference>
<evidence type="ECO:0000313" key="2">
    <source>
        <dbReference type="Proteomes" id="UP000601223"/>
    </source>
</evidence>
<dbReference type="PANTHER" id="PTHR46246">
    <property type="entry name" value="GUANOSINE-3',5'-BIS(DIPHOSPHATE) 3'-PYROPHOSPHOHYDROLASE MESH1"/>
    <property type="match status" value="1"/>
</dbReference>
<name>A0A8J3JQG5_9ACTN</name>
<dbReference type="RefSeq" id="WP_239126157.1">
    <property type="nucleotide sequence ID" value="NZ_BONF01000043.1"/>
</dbReference>
<evidence type="ECO:0008006" key="3">
    <source>
        <dbReference type="Google" id="ProtNLM"/>
    </source>
</evidence>
<gene>
    <name evidence="1" type="ORF">Cba03nite_64000</name>
</gene>